<organism evidence="1 2">
    <name type="scientific">Candidatus Pseudoramibacter fermentans</name>
    <dbReference type="NCBI Taxonomy" id="2594427"/>
    <lineage>
        <taxon>Bacteria</taxon>
        <taxon>Bacillati</taxon>
        <taxon>Bacillota</taxon>
        <taxon>Clostridia</taxon>
        <taxon>Eubacteriales</taxon>
        <taxon>Eubacteriaceae</taxon>
        <taxon>Pseudoramibacter</taxon>
    </lineage>
</organism>
<evidence type="ECO:0008006" key="3">
    <source>
        <dbReference type="Google" id="ProtNLM"/>
    </source>
</evidence>
<dbReference type="Pfam" id="PF16945">
    <property type="entry name" value="Phage_r1t_holin"/>
    <property type="match status" value="1"/>
</dbReference>
<dbReference type="Proteomes" id="UP000473648">
    <property type="component" value="Unassembled WGS sequence"/>
</dbReference>
<comment type="caution">
    <text evidence="1">The sequence shown here is derived from an EMBL/GenBank/DDBJ whole genome shotgun (WGS) entry which is preliminary data.</text>
</comment>
<dbReference type="AlphaFoldDB" id="A0A6L5GTE9"/>
<protein>
    <recommendedName>
        <fullName evidence="3">Holin</fullName>
    </recommendedName>
</protein>
<evidence type="ECO:0000313" key="2">
    <source>
        <dbReference type="Proteomes" id="UP000473648"/>
    </source>
</evidence>
<name>A0A6L5GTE9_9FIRM</name>
<keyword evidence="2" id="KW-1185">Reference proteome</keyword>
<gene>
    <name evidence="1" type="ORF">FRC53_08600</name>
</gene>
<evidence type="ECO:0000313" key="1">
    <source>
        <dbReference type="EMBL" id="MQM73453.1"/>
    </source>
</evidence>
<reference evidence="1" key="1">
    <citation type="journal article" date="2020" name="Appl. Environ. Microbiol.">
        <title>Medium-Chain Fatty Acid Synthesis by 'Candidatus Weimeria bifida' gen. nov., sp. nov., and 'Candidatus Pseudoramibacter fermentans' sp. nov.</title>
        <authorList>
            <person name="Scarborough M.J."/>
            <person name="Myers K.S."/>
            <person name="Donohue T.J."/>
            <person name="Noguera D.R."/>
        </authorList>
    </citation>
    <scope>NUCLEOTIDE SEQUENCE</scope>
    <source>
        <strain evidence="1">EUB1.1</strain>
    </source>
</reference>
<dbReference type="EMBL" id="VOGB01000005">
    <property type="protein sequence ID" value="MQM73453.1"/>
    <property type="molecule type" value="Genomic_DNA"/>
</dbReference>
<sequence length="81" mass="8486">MKKISRDGARAWLAAAGRRAARTFAQTLAASLMTASGITDAPWRPALSAAALAALISMLTSLTGLPELDRNQENHGGRPRG</sequence>
<accession>A0A6L5GTE9</accession>
<dbReference type="InterPro" id="IPR020109">
    <property type="entry name" value="Holin_r1t"/>
</dbReference>
<proteinExistence type="predicted"/>